<gene>
    <name evidence="2" type="ORF">LEP1GSC131_2415</name>
</gene>
<name>A0A828Y3Z4_9LEPT</name>
<keyword evidence="1" id="KW-0812">Transmembrane</keyword>
<protein>
    <submittedName>
        <fullName evidence="2">Uncharacterized protein</fullName>
    </submittedName>
</protein>
<evidence type="ECO:0000313" key="2">
    <source>
        <dbReference type="EMBL" id="EKO51036.1"/>
    </source>
</evidence>
<sequence length="65" mass="7356">MSKPSRSLFLTTLCVICFTISIPYTSIADWFCLPLSFLGMLIGIVFIYGMAAEITKRIFYKLVPI</sequence>
<evidence type="ECO:0000313" key="3">
    <source>
        <dbReference type="Proteomes" id="UP000006339"/>
    </source>
</evidence>
<proteinExistence type="predicted"/>
<comment type="caution">
    <text evidence="2">The sequence shown here is derived from an EMBL/GenBank/DDBJ whole genome shotgun (WGS) entry which is preliminary data.</text>
</comment>
<keyword evidence="1" id="KW-0472">Membrane</keyword>
<dbReference type="Proteomes" id="UP000006339">
    <property type="component" value="Unassembled WGS sequence"/>
</dbReference>
<accession>A0A828Y3Z4</accession>
<reference evidence="2" key="1">
    <citation type="submission" date="2012-10" db="EMBL/GenBank/DDBJ databases">
        <authorList>
            <person name="Harkins D.M."/>
            <person name="Durkin A.S."/>
            <person name="Brinkac L.M."/>
            <person name="Selengut J.D."/>
            <person name="Sanka R."/>
            <person name="DePew J."/>
            <person name="Purushe J."/>
            <person name="Picardeau M."/>
            <person name="Werts C."/>
            <person name="Goarant C."/>
            <person name="Vinetz J.M."/>
            <person name="Sutton G.G."/>
            <person name="Nelson W.C."/>
            <person name="Fouts D.E."/>
        </authorList>
    </citation>
    <scope>NUCLEOTIDE SEQUENCE [LARGE SCALE GENOMIC DNA]</scope>
    <source>
        <strain evidence="2">200802841</strain>
    </source>
</reference>
<feature type="transmembrane region" description="Helical" evidence="1">
    <location>
        <begin position="33"/>
        <end position="51"/>
    </location>
</feature>
<keyword evidence="3" id="KW-1185">Reference proteome</keyword>
<dbReference type="EMBL" id="AKWH02000043">
    <property type="protein sequence ID" value="EKO51036.1"/>
    <property type="molecule type" value="Genomic_DNA"/>
</dbReference>
<dbReference type="AlphaFoldDB" id="A0A828Y3Z4"/>
<evidence type="ECO:0000256" key="1">
    <source>
        <dbReference type="SAM" id="Phobius"/>
    </source>
</evidence>
<organism evidence="2 3">
    <name type="scientific">Leptospira kirschneri str. 200802841</name>
    <dbReference type="NCBI Taxonomy" id="1193047"/>
    <lineage>
        <taxon>Bacteria</taxon>
        <taxon>Pseudomonadati</taxon>
        <taxon>Spirochaetota</taxon>
        <taxon>Spirochaetia</taxon>
        <taxon>Leptospirales</taxon>
        <taxon>Leptospiraceae</taxon>
        <taxon>Leptospira</taxon>
    </lineage>
</organism>
<keyword evidence="1" id="KW-1133">Transmembrane helix</keyword>